<protein>
    <submittedName>
        <fullName evidence="5">HYR domain-containing protein</fullName>
    </submittedName>
</protein>
<dbReference type="Pfam" id="PF02494">
    <property type="entry name" value="HYR"/>
    <property type="match status" value="2"/>
</dbReference>
<dbReference type="PROSITE" id="PS50825">
    <property type="entry name" value="HYR"/>
    <property type="match status" value="3"/>
</dbReference>
<feature type="domain" description="HYR" evidence="4">
    <location>
        <begin position="988"/>
        <end position="1073"/>
    </location>
</feature>
<keyword evidence="1" id="KW-0732">Signal</keyword>
<evidence type="ECO:0000256" key="3">
    <source>
        <dbReference type="ARBA" id="ARBA00023157"/>
    </source>
</evidence>
<accession>A0A6P1NX62</accession>
<dbReference type="PANTHER" id="PTHR24273:SF32">
    <property type="entry name" value="HYALIN"/>
    <property type="match status" value="1"/>
</dbReference>
<name>A0A6P1NX62_9BACT</name>
<gene>
    <name evidence="5" type="ORF">GU926_09230</name>
</gene>
<dbReference type="Pfam" id="PF13385">
    <property type="entry name" value="Laminin_G_3"/>
    <property type="match status" value="1"/>
</dbReference>
<dbReference type="InterPro" id="IPR003410">
    <property type="entry name" value="HYR_dom"/>
</dbReference>
<feature type="domain" description="HYR" evidence="4">
    <location>
        <begin position="2184"/>
        <end position="2264"/>
    </location>
</feature>
<feature type="domain" description="HYR" evidence="4">
    <location>
        <begin position="1288"/>
        <end position="1383"/>
    </location>
</feature>
<dbReference type="PANTHER" id="PTHR24273">
    <property type="entry name" value="FI04643P-RELATED"/>
    <property type="match status" value="1"/>
</dbReference>
<dbReference type="SMART" id="SM00089">
    <property type="entry name" value="PKD"/>
    <property type="match status" value="4"/>
</dbReference>
<dbReference type="NCBIfam" id="TIGR04131">
    <property type="entry name" value="Bac_Flav_CTERM"/>
    <property type="match status" value="1"/>
</dbReference>
<dbReference type="KEGG" id="nib:GU926_09230"/>
<dbReference type="InterPro" id="IPR011081">
    <property type="entry name" value="Big_4"/>
</dbReference>
<evidence type="ECO:0000256" key="1">
    <source>
        <dbReference type="ARBA" id="ARBA00022729"/>
    </source>
</evidence>
<dbReference type="Proteomes" id="UP000464214">
    <property type="component" value="Chromosome"/>
</dbReference>
<dbReference type="InterPro" id="IPR022409">
    <property type="entry name" value="PKD/Chitinase_dom"/>
</dbReference>
<evidence type="ECO:0000259" key="4">
    <source>
        <dbReference type="PROSITE" id="PS50825"/>
    </source>
</evidence>
<dbReference type="SUPFAM" id="SSF49899">
    <property type="entry name" value="Concanavalin A-like lectins/glucanases"/>
    <property type="match status" value="1"/>
</dbReference>
<proteinExistence type="predicted"/>
<dbReference type="Pfam" id="PF07532">
    <property type="entry name" value="Big_4"/>
    <property type="match status" value="1"/>
</dbReference>
<dbReference type="SMART" id="SM00560">
    <property type="entry name" value="LamGL"/>
    <property type="match status" value="1"/>
</dbReference>
<dbReference type="Pfam" id="PF13585">
    <property type="entry name" value="CHU_C"/>
    <property type="match status" value="1"/>
</dbReference>
<evidence type="ECO:0000313" key="6">
    <source>
        <dbReference type="Proteomes" id="UP000464214"/>
    </source>
</evidence>
<dbReference type="Gene3D" id="2.60.120.200">
    <property type="match status" value="1"/>
</dbReference>
<evidence type="ECO:0000256" key="2">
    <source>
        <dbReference type="ARBA" id="ARBA00022737"/>
    </source>
</evidence>
<reference evidence="5 6" key="1">
    <citation type="submission" date="2020-01" db="EMBL/GenBank/DDBJ databases">
        <authorList>
            <person name="Kim M."/>
        </authorList>
    </citation>
    <scope>NUCLEOTIDE SEQUENCE [LARGE SCALE GENOMIC DNA]</scope>
    <source>
        <strain evidence="5 6">BT10</strain>
    </source>
</reference>
<sequence length="2549" mass="261410">MKQFYSPPPKLRWQTPDFKRSKIKALFSWIAALLMLAAPFVGNAQTTTLTYTGGLQSYTVPAGVTKISIEALGAQGGNGGGLGASIKGEFSVTPGEVLNILVGEMGTSVTSSDNSGGGGGGGTFVVKQIGNTPLAVAGGGGGFSSAFFTSGSFNPLVSGGQITTSGGSVHNNGGGINGNGGQSGLTDCCLLGNRGASGGGGLLTNGLNGSTGTGGIAYVNGGQGGAGTTAGRGGFGGGGGAAYDNAVRSGGGGGYSGGQGGSFVGSGYEYAHGAGGGSYNAGLNPTNLAGVNSGNGKAIITVLVTPATALNFDGVDDIVDLGNVHNSLESLTISAWIYRTANNGFGYDEIWAKDNISSMSINNANNKLHVNFGNGNTWGNATESAQTIPLNEWVFVAATRDFTTGAVKIYINGEPDGSGSNNLTGFNLSLRGIGYKPGVPLQNGIFAGSIDEVRLWNRVLCEGELKNSMNAELTLPQTGLVSYYKFNHGNVGEDNAGVTTVADLVGGMDGTLSNFALTGASSNWVAGKVTGTAPAFVAPTVSFTTNNPLTQCSGSSVVFTATSAAGSTYQWTKDGTPINGATNNTYTATASGSYNVIVTQTGCTASATAQVVVIEDTTKPIVPVLADVTGQCSATVTAPTTTDNCAGTITGTTTDPLVYNTQGEFTITWTFNDGNGNSSTAQQKVVVKDTQKPGVVAFAAPSNLLANVSEAANFNLAYTLNIPNTADYNSPDDILYAVNNASSLQGKAITRIAYALELDNKWVWVSMDAFSQNVSELGIPTGATGFQQKVNNLNVFASSNAGVTTGTGIATGNVEIWSNCYATGNATNLPGANAGVYDFDDTRDGANCYGSFQVHNYGAKQTLLAYNRWSETVGGFSDVGIGNQGVGNPDWTFAFNANTYTTKKLHVFVQTDAGLFAKNATVFLDANGNASITAADVNAGVTDNCGIASVTVDKTSFTATNLGTNPITLTATDVNGNVNTATATVTVLDNTNPVFTSSQGNEIVALDAITGTASLKDYAALASATDNSGSVAITQSPAAGTALAKNVPVTVTLTATDASGNKGTQTFTVTATDQTKPVPNVNPLATITGECSATVIAPTATDNTAGTITATTTDPLTYTAQGSYTITWKYDDGSGNIETQTQTVVVKDVTAPVFATVASITKTNEVDKCGAIVNYDAPEKITFSQAFVEGQTSPHCDEWKAFQDQLLPSLNFSKLTIKGSLDQTGVSISDPALIAQIANALHTRTSTSVTENGRTWNVGFCGTDGNNQPAIELTASGSMCSCQNGYTVRPCIDVNFGNPNWGGAGSQTCNGPSQVLTVVFEISGGSPGGVTATDNCTSPVTITQTAGLASGSLFPVGTTTNTFEAKDAAGNITTTSFDVTVTDTQKPTVLTQNIIVALDANGTAVITPAQINNGSTDNCSIPSNGYSLDKTSFDCTNVGANTVTLTVTDVNGNSQTKTATVTIEDKNLPMAKAKNIAVQLDANGVATITPAMVDNGSADQCSPVTLALSTANFDCINLGENTVVLTATDNSGNVHTATAVVTVQDVIAPVAIAKNITVQLDATGKVSVAAAQVNNSSTDNCGIEMMTLSKTAFDCGNIGPNTVTLTVADKSGNMHAIDAIVTVEDRIAPVVLAKNFTAQLDATGKVVVTTADVDNGSSDACGIASMTLSKSDFDCSNVGANPVTITVTDNNNNVSTAVVTITVQDKVAPTAIAKNITAPLGANGTVSIMVADIDNGSSDACGIASMTLSKTTFDCTATGPNTVTLTVTDVNGNVSTADAIVTVVEEIAPVAIAKNITVELDANGEATVTAAQVNNNSTDNCGIGTLVLSKTDFNCSNVGENTVTLTITDKSGNTNSASAVITIVDKMAPVVTAQNITVQLDAAGNASITAAQVDNGSKDNCGIQSVTIDKANFSCENVGDNVVTLTVTDIHGNVSTGTATVKIEDKVAPVAVARNIKVQLDATGKVIIAAADLDNGSSDACGIASMTVSKTDFDCGHLGQNTVVLTVTDKNGNSATVEAIVTVEDKVAPVAVAKNLTVQLDATGKVAITAAQVDGGSTDNCTIATITVDKTDFTCANVGDNEVTITVTDQSGNTHTAKAIVTVEDKVGPVVLAQNLTIQLDANGAATITAADVNANSSDNCGIASMVLSKSVFDCSNVGANVVTFTVTDVNGNAATAQVIITVEDKTNPTITAPANVTVNVDPGKTTASNVALGTPVTADNCSATTFNNNGPAEYPTGTTTVTWTVTDASGNTATATQTVTVRPNAVSVAKPAMVEVKIRTTFAQVPKPATVEVTFTDGNKAQVPVTWQPGTYNGLVAGDYELTGILNVPSDKSNVDNVVAKWTVRVLPNQAPTDIKLSKATFQPSILPDQAIGTFTAVDVDDPIDNLPENQHRFDLITGAGSTDNDLFDIRDGKLYLLSNKGLSGRTTFSIRVLATDPYDNTFEKVFTITKEAYSKETVDLKIVNAFSPNGDGVNDTWTVPELRFYNSVEVQVFDRSGVRLFHTTNPEEGWNGRDTNGRVLVGPYLYIIHIKDINFVKRGTVTILKKQ</sequence>
<dbReference type="InterPro" id="IPR013783">
    <property type="entry name" value="Ig-like_fold"/>
</dbReference>
<dbReference type="GO" id="GO:0004553">
    <property type="term" value="F:hydrolase activity, hydrolyzing O-glycosyl compounds"/>
    <property type="evidence" value="ECO:0007669"/>
    <property type="project" value="UniProtKB-ARBA"/>
</dbReference>
<keyword evidence="6" id="KW-1185">Reference proteome</keyword>
<dbReference type="Gene3D" id="2.60.40.10">
    <property type="entry name" value="Immunoglobulins"/>
    <property type="match status" value="6"/>
</dbReference>
<dbReference type="InterPro" id="IPR013320">
    <property type="entry name" value="ConA-like_dom_sf"/>
</dbReference>
<keyword evidence="3" id="KW-1015">Disulfide bond</keyword>
<keyword evidence="2" id="KW-0677">Repeat</keyword>
<organism evidence="5 6">
    <name type="scientific">Nibribacter ruber</name>
    <dbReference type="NCBI Taxonomy" id="2698458"/>
    <lineage>
        <taxon>Bacteria</taxon>
        <taxon>Pseudomonadati</taxon>
        <taxon>Bacteroidota</taxon>
        <taxon>Cytophagia</taxon>
        <taxon>Cytophagales</taxon>
        <taxon>Hymenobacteraceae</taxon>
        <taxon>Nibribacter</taxon>
    </lineage>
</organism>
<dbReference type="GO" id="GO:0005975">
    <property type="term" value="P:carbohydrate metabolic process"/>
    <property type="evidence" value="ECO:0007669"/>
    <property type="project" value="UniProtKB-ARBA"/>
</dbReference>
<dbReference type="InterPro" id="IPR026341">
    <property type="entry name" value="T9SS_type_B"/>
</dbReference>
<evidence type="ECO:0000313" key="5">
    <source>
        <dbReference type="EMBL" id="QHL87610.1"/>
    </source>
</evidence>
<dbReference type="EMBL" id="CP047897">
    <property type="protein sequence ID" value="QHL87610.1"/>
    <property type="molecule type" value="Genomic_DNA"/>
</dbReference>
<dbReference type="InterPro" id="IPR006558">
    <property type="entry name" value="LamG-like"/>
</dbReference>